<reference evidence="3" key="1">
    <citation type="submission" date="2016-02" db="EMBL/GenBank/DDBJ databases">
        <title>Comparative genomics of biotechnologically important yeasts.</title>
        <authorList>
            <consortium name="DOE Joint Genome Institute"/>
            <person name="Riley R."/>
            <person name="Haridas S."/>
            <person name="Wolfe K.H."/>
            <person name="Lopes M.R."/>
            <person name="Hittinger C.T."/>
            <person name="Goker M."/>
            <person name="Salamov A."/>
            <person name="Wisecaver J."/>
            <person name="Long T.M."/>
            <person name="Aerts A.L."/>
            <person name="Barry K."/>
            <person name="Choi C."/>
            <person name="Clum A."/>
            <person name="Coughlan A.Y."/>
            <person name="Deshpande S."/>
            <person name="Douglass A.P."/>
            <person name="Hanson S.J."/>
            <person name="Klenk H.-P."/>
            <person name="Labutti K."/>
            <person name="Lapidus A."/>
            <person name="Lindquist E."/>
            <person name="Lipzen A."/>
            <person name="Meier-Kolthoff J.P."/>
            <person name="Ohm R.A."/>
            <person name="Otillar R.P."/>
            <person name="Pangilinan J."/>
            <person name="Peng Y."/>
            <person name="Rokas A."/>
            <person name="Rosa C.A."/>
            <person name="Scheuner C."/>
            <person name="Sibirny A.A."/>
            <person name="Slot J.C."/>
            <person name="Stielow J.B."/>
            <person name="Sun H."/>
            <person name="Kurtzman C.P."/>
            <person name="Blackwell M."/>
            <person name="Jeffries T.W."/>
            <person name="Grigoriev I.V."/>
        </authorList>
    </citation>
    <scope>NUCLEOTIDE SEQUENCE [LARGE SCALE GENOMIC DNA]</scope>
    <source>
        <strain evidence="3">NRRL Y-17796</strain>
    </source>
</reference>
<evidence type="ECO:0000313" key="3">
    <source>
        <dbReference type="Proteomes" id="UP000095023"/>
    </source>
</evidence>
<feature type="region of interest" description="Disordered" evidence="1">
    <location>
        <begin position="250"/>
        <end position="293"/>
    </location>
</feature>
<evidence type="ECO:0000313" key="2">
    <source>
        <dbReference type="EMBL" id="ODV89715.1"/>
    </source>
</evidence>
<organism evidence="2 3">
    <name type="scientific">Tortispora caseinolytica NRRL Y-17796</name>
    <dbReference type="NCBI Taxonomy" id="767744"/>
    <lineage>
        <taxon>Eukaryota</taxon>
        <taxon>Fungi</taxon>
        <taxon>Dikarya</taxon>
        <taxon>Ascomycota</taxon>
        <taxon>Saccharomycotina</taxon>
        <taxon>Trigonopsidomycetes</taxon>
        <taxon>Trigonopsidales</taxon>
        <taxon>Trigonopsidaceae</taxon>
        <taxon>Tortispora</taxon>
    </lineage>
</organism>
<feature type="compositionally biased region" description="Low complexity" evidence="1">
    <location>
        <begin position="164"/>
        <end position="203"/>
    </location>
</feature>
<accession>A0A1E4TD75</accession>
<gene>
    <name evidence="2" type="ORF">CANCADRAFT_58575</name>
</gene>
<proteinExistence type="predicted"/>
<keyword evidence="3" id="KW-1185">Reference proteome</keyword>
<dbReference type="AlphaFoldDB" id="A0A1E4TD75"/>
<protein>
    <submittedName>
        <fullName evidence="2">Uncharacterized protein</fullName>
    </submittedName>
</protein>
<sequence length="554" mass="61683">MSQIGDLCDKYFCPVPKEQKHKCYLSAEAVAVLPELVALVETSPSAAVHVAARISANLRPKMNSSRKYGAIYLLEVLLHNRNEQFENSLKFTETAKWLYVIIKLPEFRPLRLLAQDVIRKYAETSGKSFDENTGKAFGIEIPPYPFTSQAVRKNTATADDTNMAVGGASPGSPESPSSAIVSPASPKSPSSPKPVDSSDSPKPVGTPLLPVSRAAIASFVSNLTGMSGSLMPGKSNQFVGTTEAPDLTPAIAEDSDERSSSTSSSSSSSSTSSTSTSSSSSSSSRHSVASENRIETSERLSAVDAIKKVLEYVKQYVVDTFKSFLRFDLFQAIFTTIRSFLHLGFWTAKKVVRMRTVVERDTELTFRNQLALVLVAYDRAVMIRMLRSTSIYNQTTQFRKDPALETTATETKETDSKNKPKKKEKEIEENKGTVESDILLAGLYDDQISAWPYIEQPKYLRMKLQALHRETVLTIEILVQILDTNTANHVYWSEDCQVLVDRCRALVTRTSLYMLTHNTQKWSPDLVQRIESDLDDLLKILDRYHNTVQHLESY</sequence>
<dbReference type="Proteomes" id="UP000095023">
    <property type="component" value="Unassembled WGS sequence"/>
</dbReference>
<feature type="region of interest" description="Disordered" evidence="1">
    <location>
        <begin position="402"/>
        <end position="429"/>
    </location>
</feature>
<dbReference type="EMBL" id="KV453843">
    <property type="protein sequence ID" value="ODV89715.1"/>
    <property type="molecule type" value="Genomic_DNA"/>
</dbReference>
<feature type="compositionally biased region" description="Basic and acidic residues" evidence="1">
    <location>
        <begin position="410"/>
        <end position="429"/>
    </location>
</feature>
<feature type="region of interest" description="Disordered" evidence="1">
    <location>
        <begin position="160"/>
        <end position="207"/>
    </location>
</feature>
<name>A0A1E4TD75_9ASCO</name>
<feature type="compositionally biased region" description="Low complexity" evidence="1">
    <location>
        <begin position="260"/>
        <end position="284"/>
    </location>
</feature>
<evidence type="ECO:0000256" key="1">
    <source>
        <dbReference type="SAM" id="MobiDB-lite"/>
    </source>
</evidence>